<dbReference type="EMBL" id="NMTZ01000027">
    <property type="protein sequence ID" value="PDX83036.1"/>
    <property type="molecule type" value="Genomic_DNA"/>
</dbReference>
<accession>A0A2A7AV58</accession>
<feature type="domain" description="Terminase large subunit gp17-like C-terminal" evidence="2">
    <location>
        <begin position="318"/>
        <end position="459"/>
    </location>
</feature>
<organism evidence="3 4">
    <name type="scientific">Faecalibacterium prausnitzii</name>
    <dbReference type="NCBI Taxonomy" id="853"/>
    <lineage>
        <taxon>Bacteria</taxon>
        <taxon>Bacillati</taxon>
        <taxon>Bacillota</taxon>
        <taxon>Clostridia</taxon>
        <taxon>Eubacteriales</taxon>
        <taxon>Oscillospiraceae</taxon>
        <taxon>Faecalibacterium</taxon>
    </lineage>
</organism>
<dbReference type="NCBIfam" id="TIGR01630">
    <property type="entry name" value="psiM2_ORF9"/>
    <property type="match status" value="1"/>
</dbReference>
<sequence>MKKTPNKRSYSKAQKAASREELRNELARRYYADYVQYVHMGRWKRARHLDLVCEKLESIIEGKTKRLMIFMPPRHGKSMTVTETFPSFYLGKNPEKRVIEISYSGDLAQQFGKRNRDKVEEFGPALFGHTISQVQATKTNWNLDNGMGGMISVGIGGSITGYGADLLIVDDPIKNRAEAESATYRDKLWDEYQSTVSTRLHAGGAVIIILTRWHEDDLAARLLNPEYGKVEDWDIISLPAVCEDPATDPLGRELGEALWPAGGYDEAWAAQQKETVGTYAWSSLYMQTPTPSSGGMFKREWWKRWAALPSGLHDFIQSWDCTFKDKDGSDFVVGQVWARKGADRYLLDQVRGRMSFTETLDAMRGLSSKWPQTTRKLVEDKANGTAVIDVLKKEIPGIIPVEPFGGKVVRAHATTAVAEAGNVYIPAASACPWVMDFVEEMAAFPSGAHDDQVDCYSQANAYYNDNTFDIRSLIT</sequence>
<evidence type="ECO:0000313" key="4">
    <source>
        <dbReference type="Proteomes" id="UP000220480"/>
    </source>
</evidence>
<protein>
    <recommendedName>
        <fullName evidence="2">Terminase large subunit gp17-like C-terminal domain-containing protein</fullName>
    </recommendedName>
</protein>
<dbReference type="Pfam" id="PF17289">
    <property type="entry name" value="Terminase_6C"/>
    <property type="match status" value="1"/>
</dbReference>
<proteinExistence type="predicted"/>
<evidence type="ECO:0000259" key="2">
    <source>
        <dbReference type="Pfam" id="PF17289"/>
    </source>
</evidence>
<name>A0A2A7AV58_9FIRM</name>
<dbReference type="AlphaFoldDB" id="A0A2A7AV58"/>
<dbReference type="Pfam" id="PF03237">
    <property type="entry name" value="Terminase_6N"/>
    <property type="match status" value="1"/>
</dbReference>
<dbReference type="InterPro" id="IPR027417">
    <property type="entry name" value="P-loop_NTPase"/>
</dbReference>
<dbReference type="InterPro" id="IPR006517">
    <property type="entry name" value="Phage_terminase_lsu-like_C"/>
</dbReference>
<dbReference type="Gene3D" id="3.40.50.300">
    <property type="entry name" value="P-loop containing nucleotide triphosphate hydrolases"/>
    <property type="match status" value="1"/>
</dbReference>
<comment type="caution">
    <text evidence="3">The sequence shown here is derived from an EMBL/GenBank/DDBJ whole genome shotgun (WGS) entry which is preliminary data.</text>
</comment>
<evidence type="ECO:0000313" key="3">
    <source>
        <dbReference type="EMBL" id="PDX83036.1"/>
    </source>
</evidence>
<dbReference type="InterPro" id="IPR035421">
    <property type="entry name" value="Terminase_6C"/>
</dbReference>
<evidence type="ECO:0000256" key="1">
    <source>
        <dbReference type="ARBA" id="ARBA00022612"/>
    </source>
</evidence>
<keyword evidence="1" id="KW-1188">Viral release from host cell</keyword>
<dbReference type="Gene3D" id="3.30.420.240">
    <property type="match status" value="1"/>
</dbReference>
<reference evidence="3 4" key="1">
    <citation type="journal article" date="2017" name="Front. Microbiol.">
        <title>New Insights into the Diversity of the Genus Faecalibacterium.</title>
        <authorList>
            <person name="Benevides L."/>
            <person name="Burman S."/>
            <person name="Martin R."/>
            <person name="Robert V."/>
            <person name="Thomas M."/>
            <person name="Miquel S."/>
            <person name="Chain F."/>
            <person name="Sokol H."/>
            <person name="Bermudez-Humaran L.G."/>
            <person name="Morrison M."/>
            <person name="Langella P."/>
            <person name="Azevedo V.A."/>
            <person name="Chatel J.M."/>
            <person name="Soares S."/>
        </authorList>
    </citation>
    <scope>NUCLEOTIDE SEQUENCE [LARGE SCALE GENOMIC DNA]</scope>
    <source>
        <strain evidence="3 4">CNCM I 4644</strain>
    </source>
</reference>
<gene>
    <name evidence="3" type="ORF">CGS59_13040</name>
</gene>
<dbReference type="Proteomes" id="UP000220480">
    <property type="component" value="Unassembled WGS sequence"/>
</dbReference>